<comment type="caution">
    <text evidence="8">The sequence shown here is derived from an EMBL/GenBank/DDBJ whole genome shotgun (WGS) entry which is preliminary data.</text>
</comment>
<dbReference type="FunFam" id="2.60.120.330:FF:000030">
    <property type="entry name" value="Thymine dioxygenase"/>
    <property type="match status" value="1"/>
</dbReference>
<dbReference type="Gene3D" id="2.60.120.330">
    <property type="entry name" value="B-lactam Antibiotic, Isopenicillin N Synthase, Chain"/>
    <property type="match status" value="1"/>
</dbReference>
<keyword evidence="2 5" id="KW-0479">Metal-binding</keyword>
<evidence type="ECO:0000256" key="5">
    <source>
        <dbReference type="RuleBase" id="RU003682"/>
    </source>
</evidence>
<dbReference type="PROSITE" id="PS51471">
    <property type="entry name" value="FE2OG_OXY"/>
    <property type="match status" value="1"/>
</dbReference>
<evidence type="ECO:0000313" key="9">
    <source>
        <dbReference type="Proteomes" id="UP000019487"/>
    </source>
</evidence>
<dbReference type="EMBL" id="AYSA01000141">
    <property type="protein sequence ID" value="ESZ96353.1"/>
    <property type="molecule type" value="Genomic_DNA"/>
</dbReference>
<dbReference type="InterPro" id="IPR005123">
    <property type="entry name" value="Oxoglu/Fe-dep_dioxygenase_dom"/>
</dbReference>
<dbReference type="InterPro" id="IPR026992">
    <property type="entry name" value="DIOX_N"/>
</dbReference>
<dbReference type="Pfam" id="PF03171">
    <property type="entry name" value="2OG-FeII_Oxy"/>
    <property type="match status" value="1"/>
</dbReference>
<evidence type="ECO:0000256" key="3">
    <source>
        <dbReference type="ARBA" id="ARBA00023002"/>
    </source>
</evidence>
<sequence>MSLETEKAVNSDNLIIPIINFSHFLTGTPSQRLQTAQSILHGFRTAGFIYLSHHPIPLPVLTHTFSTSATFFGRPSSQKDPLAWTTPIANRGYVAHGREKTTTLTDKEKVAALKAQAPDLKESFEIGREGQDELPNNWPPVTPEDVDAKKFKETMLCFHDLCKELHINVMRAIAIGMDLPESYFDGYTSAGDNTLRLLHYPPAKASVFKENKLQVRAGEHTDYGSITLLFQDDRGGLQVKSPKGTFVDATPVPGTVVVNAGDLLARWSNDLIKSTLHRVVEPPQETKETKEEKEEKEEKEGKEIGKEEVYPARYSIAYFCNPNFDRMIEAIEGTYGGELGERKYEGINSGKYLVQRLAATY</sequence>
<keyword evidence="3 5" id="KW-0560">Oxidoreductase</keyword>
<dbReference type="PANTHER" id="PTHR10209:SF804">
    <property type="entry name" value="FE2OG DIOXYGENASE DOMAIN-CONTAINING PROTEIN"/>
    <property type="match status" value="1"/>
</dbReference>
<keyword evidence="4 5" id="KW-0408">Iron</keyword>
<dbReference type="GO" id="GO:0016491">
    <property type="term" value="F:oxidoreductase activity"/>
    <property type="evidence" value="ECO:0007669"/>
    <property type="project" value="UniProtKB-KW"/>
</dbReference>
<reference evidence="8 9" key="1">
    <citation type="journal article" date="2014" name="Genome Announc.">
        <title>Draft genome sequence of Sclerotinia borealis, a psychrophilic plant pathogenic fungus.</title>
        <authorList>
            <person name="Mardanov A.V."/>
            <person name="Beletsky A.V."/>
            <person name="Kadnikov V.V."/>
            <person name="Ignatov A.N."/>
            <person name="Ravin N.V."/>
        </authorList>
    </citation>
    <scope>NUCLEOTIDE SEQUENCE [LARGE SCALE GENOMIC DNA]</scope>
    <source>
        <strain evidence="9">F-4157</strain>
    </source>
</reference>
<feature type="region of interest" description="Disordered" evidence="6">
    <location>
        <begin position="280"/>
        <end position="304"/>
    </location>
</feature>
<evidence type="ECO:0000256" key="6">
    <source>
        <dbReference type="SAM" id="MobiDB-lite"/>
    </source>
</evidence>
<dbReference type="HOGENOM" id="CLU_010119_6_1_1"/>
<dbReference type="SUPFAM" id="SSF51197">
    <property type="entry name" value="Clavaminate synthase-like"/>
    <property type="match status" value="1"/>
</dbReference>
<feature type="domain" description="Fe2OG dioxygenase" evidence="7">
    <location>
        <begin position="191"/>
        <end position="322"/>
    </location>
</feature>
<evidence type="ECO:0000313" key="8">
    <source>
        <dbReference type="EMBL" id="ESZ96353.1"/>
    </source>
</evidence>
<dbReference type="PRINTS" id="PR00682">
    <property type="entry name" value="IPNSYNTHASE"/>
</dbReference>
<evidence type="ECO:0000256" key="1">
    <source>
        <dbReference type="ARBA" id="ARBA00008056"/>
    </source>
</evidence>
<accession>W9CK55</accession>
<evidence type="ECO:0000256" key="2">
    <source>
        <dbReference type="ARBA" id="ARBA00022723"/>
    </source>
</evidence>
<dbReference type="PANTHER" id="PTHR10209">
    <property type="entry name" value="OXIDOREDUCTASE, 2OG-FE II OXYGENASE FAMILY PROTEIN"/>
    <property type="match status" value="1"/>
</dbReference>
<evidence type="ECO:0000256" key="4">
    <source>
        <dbReference type="ARBA" id="ARBA00023004"/>
    </source>
</evidence>
<protein>
    <recommendedName>
        <fullName evidence="7">Fe2OG dioxygenase domain-containing protein</fullName>
    </recommendedName>
</protein>
<dbReference type="InterPro" id="IPR027443">
    <property type="entry name" value="IPNS-like_sf"/>
</dbReference>
<name>W9CK55_SCLBF</name>
<organism evidence="8 9">
    <name type="scientific">Sclerotinia borealis (strain F-4128)</name>
    <dbReference type="NCBI Taxonomy" id="1432307"/>
    <lineage>
        <taxon>Eukaryota</taxon>
        <taxon>Fungi</taxon>
        <taxon>Dikarya</taxon>
        <taxon>Ascomycota</taxon>
        <taxon>Pezizomycotina</taxon>
        <taxon>Leotiomycetes</taxon>
        <taxon>Helotiales</taxon>
        <taxon>Sclerotiniaceae</taxon>
        <taxon>Sclerotinia</taxon>
    </lineage>
</organism>
<evidence type="ECO:0000259" key="7">
    <source>
        <dbReference type="PROSITE" id="PS51471"/>
    </source>
</evidence>
<dbReference type="OrthoDB" id="288590at2759"/>
<gene>
    <name evidence="8" type="ORF">SBOR_3285</name>
</gene>
<dbReference type="InterPro" id="IPR044861">
    <property type="entry name" value="IPNS-like_FE2OG_OXY"/>
</dbReference>
<dbReference type="Pfam" id="PF14226">
    <property type="entry name" value="DIOX_N"/>
    <property type="match status" value="1"/>
</dbReference>
<comment type="similarity">
    <text evidence="1 5">Belongs to the iron/ascorbate-dependent oxidoreductase family.</text>
</comment>
<dbReference type="Proteomes" id="UP000019487">
    <property type="component" value="Unassembled WGS sequence"/>
</dbReference>
<dbReference type="GO" id="GO:0046872">
    <property type="term" value="F:metal ion binding"/>
    <property type="evidence" value="ECO:0007669"/>
    <property type="project" value="UniProtKB-KW"/>
</dbReference>
<dbReference type="AlphaFoldDB" id="W9CK55"/>
<proteinExistence type="inferred from homology"/>
<dbReference type="STRING" id="1432307.W9CK55"/>
<dbReference type="GO" id="GO:0044283">
    <property type="term" value="P:small molecule biosynthetic process"/>
    <property type="evidence" value="ECO:0007669"/>
    <property type="project" value="UniProtKB-ARBA"/>
</dbReference>
<keyword evidence="9" id="KW-1185">Reference proteome</keyword>